<accession>A0ABM8V6T4</accession>
<dbReference type="Gene3D" id="1.20.1250.20">
    <property type="entry name" value="MFS general substrate transporter like domains"/>
    <property type="match status" value="1"/>
</dbReference>
<protein>
    <submittedName>
        <fullName evidence="11">Major facilitator superfamily MFS_1</fullName>
    </submittedName>
</protein>
<feature type="transmembrane region" description="Helical" evidence="9">
    <location>
        <begin position="159"/>
        <end position="180"/>
    </location>
</feature>
<evidence type="ECO:0000256" key="5">
    <source>
        <dbReference type="ARBA" id="ARBA00022692"/>
    </source>
</evidence>
<dbReference type="InterPro" id="IPR036259">
    <property type="entry name" value="MFS_trans_sf"/>
</dbReference>
<comment type="caution">
    <text evidence="11">The sequence shown here is derived from an EMBL/GenBank/DDBJ whole genome shotgun (WGS) entry which is preliminary data.</text>
</comment>
<proteinExistence type="inferred from homology"/>
<feature type="region of interest" description="Disordered" evidence="8">
    <location>
        <begin position="1"/>
        <end position="37"/>
    </location>
</feature>
<keyword evidence="12" id="KW-1185">Reference proteome</keyword>
<dbReference type="InterPro" id="IPR020846">
    <property type="entry name" value="MFS_dom"/>
</dbReference>
<dbReference type="Proteomes" id="UP000681526">
    <property type="component" value="Unassembled WGS sequence"/>
</dbReference>
<evidence type="ECO:0000256" key="2">
    <source>
        <dbReference type="ARBA" id="ARBA00008335"/>
    </source>
</evidence>
<feature type="transmembrane region" description="Helical" evidence="9">
    <location>
        <begin position="308"/>
        <end position="329"/>
    </location>
</feature>
<keyword evidence="3" id="KW-0813">Transport</keyword>
<dbReference type="Pfam" id="PF07690">
    <property type="entry name" value="MFS_1"/>
    <property type="match status" value="1"/>
</dbReference>
<feature type="transmembrane region" description="Helical" evidence="9">
    <location>
        <begin position="399"/>
        <end position="422"/>
    </location>
</feature>
<feature type="transmembrane region" description="Helical" evidence="9">
    <location>
        <begin position="366"/>
        <end position="387"/>
    </location>
</feature>
<dbReference type="SUPFAM" id="SSF103473">
    <property type="entry name" value="MFS general substrate transporter"/>
    <property type="match status" value="1"/>
</dbReference>
<keyword evidence="7 9" id="KW-0472">Membrane</keyword>
<evidence type="ECO:0000256" key="4">
    <source>
        <dbReference type="ARBA" id="ARBA00022475"/>
    </source>
</evidence>
<dbReference type="PANTHER" id="PTHR43271">
    <property type="entry name" value="BLL2771 PROTEIN"/>
    <property type="match status" value="1"/>
</dbReference>
<feature type="transmembrane region" description="Helical" evidence="9">
    <location>
        <begin position="71"/>
        <end position="91"/>
    </location>
</feature>
<feature type="transmembrane region" description="Helical" evidence="9">
    <location>
        <begin position="272"/>
        <end position="288"/>
    </location>
</feature>
<gene>
    <name evidence="11" type="primary">txxe 3002</name>
    <name evidence="11" type="ORF">TXXE_14935</name>
</gene>
<evidence type="ECO:0000256" key="6">
    <source>
        <dbReference type="ARBA" id="ARBA00022989"/>
    </source>
</evidence>
<feature type="transmembrane region" description="Helical" evidence="9">
    <location>
        <begin position="341"/>
        <end position="360"/>
    </location>
</feature>
<evidence type="ECO:0000256" key="3">
    <source>
        <dbReference type="ARBA" id="ARBA00022448"/>
    </source>
</evidence>
<evidence type="ECO:0000256" key="8">
    <source>
        <dbReference type="SAM" id="MobiDB-lite"/>
    </source>
</evidence>
<evidence type="ECO:0000256" key="1">
    <source>
        <dbReference type="ARBA" id="ARBA00004651"/>
    </source>
</evidence>
<dbReference type="CDD" id="cd17324">
    <property type="entry name" value="MFS_NepI_like"/>
    <property type="match status" value="1"/>
</dbReference>
<dbReference type="PANTHER" id="PTHR43271:SF2">
    <property type="entry name" value="BLL2771 PROTEIN"/>
    <property type="match status" value="1"/>
</dbReference>
<evidence type="ECO:0000259" key="10">
    <source>
        <dbReference type="PROSITE" id="PS50850"/>
    </source>
</evidence>
<feature type="transmembrane region" description="Helical" evidence="9">
    <location>
        <begin position="223"/>
        <end position="243"/>
    </location>
</feature>
<evidence type="ECO:0000256" key="9">
    <source>
        <dbReference type="SAM" id="Phobius"/>
    </source>
</evidence>
<keyword evidence="4" id="KW-1003">Cell membrane</keyword>
<evidence type="ECO:0000313" key="12">
    <source>
        <dbReference type="Proteomes" id="UP000681526"/>
    </source>
</evidence>
<feature type="transmembrane region" description="Helical" evidence="9">
    <location>
        <begin position="134"/>
        <end position="153"/>
    </location>
</feature>
<feature type="transmembrane region" description="Helical" evidence="9">
    <location>
        <begin position="103"/>
        <end position="122"/>
    </location>
</feature>
<keyword evidence="5 9" id="KW-0812">Transmembrane</keyword>
<sequence>MRGDAMEASEASKGGGRSAGSGQASNDKHSAGGGFLTHGGHTADGGHAAAAGPEKAEAPAAGRTYRMSTSILVWCALAVVSSLYITIPLTPLFARQFDAPLQAAAWTGSAFSLAYAVGLLLWGTLSDRAGRKPVIVFGLLALAVISPLIGLAGTLPALIALRAVQGLAAASFAPSALAYAAEMYPPGRSVTVVGLITTGFMSAGVAGQIYGSSVGESWGWTYVFYWLGGIYLLSAVWLGGWLPGGTRPRRNERLPDLLRQFGSLLKQKKLQACYLIAATFLLAFVGMYTGLEAVLTRQPFALGSDQMLLVRAAGLPGVLLSPLAGRLAARFGLRKVLQAGLAMAVIGLASIAGGLMLPAFTLPIVIPMSLMLAAGIAIAIPALIAIIGTLGGEARAIAVTLYTFILFIGATLGPLAVLWTLQTTGRDYAAFVLLTALMLAGWAVSRRLPAPDR</sequence>
<feature type="domain" description="Major facilitator superfamily (MFS) profile" evidence="10">
    <location>
        <begin position="67"/>
        <end position="453"/>
    </location>
</feature>
<dbReference type="PROSITE" id="PS50850">
    <property type="entry name" value="MFS"/>
    <property type="match status" value="1"/>
</dbReference>
<dbReference type="InterPro" id="IPR011701">
    <property type="entry name" value="MFS"/>
</dbReference>
<comment type="subcellular location">
    <subcellularLocation>
        <location evidence="1">Cell membrane</location>
        <topology evidence="1">Multi-pass membrane protein</topology>
    </subcellularLocation>
</comment>
<dbReference type="EMBL" id="CAJRAY010000079">
    <property type="protein sequence ID" value="CAG5091070.1"/>
    <property type="molecule type" value="Genomic_DNA"/>
</dbReference>
<keyword evidence="6 9" id="KW-1133">Transmembrane helix</keyword>
<comment type="similarity">
    <text evidence="2">Belongs to the major facilitator superfamily.</text>
</comment>
<evidence type="ECO:0000313" key="11">
    <source>
        <dbReference type="EMBL" id="CAG5091070.1"/>
    </source>
</evidence>
<reference evidence="11 12" key="1">
    <citation type="submission" date="2021-04" db="EMBL/GenBank/DDBJ databases">
        <authorList>
            <person name="Rakotoarivonina H."/>
        </authorList>
    </citation>
    <scope>NUCLEOTIDE SEQUENCE [LARGE SCALE GENOMIC DNA]</scope>
    <source>
        <strain evidence="11 12">XE</strain>
    </source>
</reference>
<evidence type="ECO:0000256" key="7">
    <source>
        <dbReference type="ARBA" id="ARBA00023136"/>
    </source>
</evidence>
<name>A0ABM8V6T4_THEXY</name>
<organism evidence="11 12">
    <name type="scientific">Thermobacillus xylanilyticus</name>
    <dbReference type="NCBI Taxonomy" id="76633"/>
    <lineage>
        <taxon>Bacteria</taxon>
        <taxon>Bacillati</taxon>
        <taxon>Bacillota</taxon>
        <taxon>Bacilli</taxon>
        <taxon>Bacillales</taxon>
        <taxon>Paenibacillaceae</taxon>
        <taxon>Thermobacillus</taxon>
    </lineage>
</organism>
<feature type="transmembrane region" description="Helical" evidence="9">
    <location>
        <begin position="428"/>
        <end position="445"/>
    </location>
</feature>
<feature type="transmembrane region" description="Helical" evidence="9">
    <location>
        <begin position="192"/>
        <end position="211"/>
    </location>
</feature>